<dbReference type="AlphaFoldDB" id="A0A6C0HSX8"/>
<evidence type="ECO:0000256" key="1">
    <source>
        <dbReference type="SAM" id="MobiDB-lite"/>
    </source>
</evidence>
<proteinExistence type="predicted"/>
<protein>
    <submittedName>
        <fullName evidence="2">Uncharacterized protein</fullName>
    </submittedName>
</protein>
<accession>A0A6C0HSX8</accession>
<name>A0A6C0HSX8_9ZZZZ</name>
<evidence type="ECO:0000313" key="2">
    <source>
        <dbReference type="EMBL" id="QHT83564.1"/>
    </source>
</evidence>
<reference evidence="2" key="1">
    <citation type="journal article" date="2020" name="Nature">
        <title>Giant virus diversity and host interactions through global metagenomics.</title>
        <authorList>
            <person name="Schulz F."/>
            <person name="Roux S."/>
            <person name="Paez-Espino D."/>
            <person name="Jungbluth S."/>
            <person name="Walsh D.A."/>
            <person name="Denef V.J."/>
            <person name="McMahon K.D."/>
            <person name="Konstantinidis K.T."/>
            <person name="Eloe-Fadrosh E.A."/>
            <person name="Kyrpides N.C."/>
            <person name="Woyke T."/>
        </authorList>
    </citation>
    <scope>NUCLEOTIDE SEQUENCE</scope>
    <source>
        <strain evidence="2">GVMAG-M-3300023184-168</strain>
    </source>
</reference>
<feature type="region of interest" description="Disordered" evidence="1">
    <location>
        <begin position="421"/>
        <end position="445"/>
    </location>
</feature>
<dbReference type="EMBL" id="MN740010">
    <property type="protein sequence ID" value="QHT83564.1"/>
    <property type="molecule type" value="Genomic_DNA"/>
</dbReference>
<sequence length="613" mass="72629">MSINVEELKIKISTNLPGSNSSLIDFKRTMLSHPELVDMRQDLSEYPYFTFDVKYPLKNLRYLTYKDRVEFFFNKEKFTQRLLTFSKEKTILDITKIETDKDEQFYYKRRDKNIEKNILAMIELLFPTKFPVINDIQSSYDIVQERSKIKNMVLDPMVTNNYCYFKINNETYTVKKNIWINDILNHPFYQRLILEYRKLWIALEESKLKIKREYNLKIKNKKVTENEIKSEKEKRIGIIDKLLKEKNDSVDKKDVPREYDVFTGIIVNDYKAPLRESSNTELQTLLNTSNSDSIEEFYNFLNYLYDRFFYLGKNENSKKLDMKYKNKLKVGMSFVNLNIMDAPKKEVYIYIDFIKGEVNKENEKKIWCPFVGDYLGNQLETLILNYYSKGVTTKSIPNWNITKNRMIFSIKNSKSEETKKPLMLEEKPLHNSTGKHVSNKEEKKEDKNSSNYISFKSNFLSFIFKKIDKKKIDELNESRFKVLLPVTLTDQNLLDLIEKNDSELYSLIEEWNKSPNRNRGLISELNVKISSLEGKLKNAKDESKHQELIKVFIEMNNQNFKASLFNLLIEVENIVLELEQNKKLFSNVLPRGGGTKKKGKNSSLFTRKLINKK</sequence>
<organism evidence="2">
    <name type="scientific">viral metagenome</name>
    <dbReference type="NCBI Taxonomy" id="1070528"/>
    <lineage>
        <taxon>unclassified sequences</taxon>
        <taxon>metagenomes</taxon>
        <taxon>organismal metagenomes</taxon>
    </lineage>
</organism>